<proteinExistence type="predicted"/>
<accession>A0AAU8KX46</accession>
<evidence type="ECO:0000313" key="1">
    <source>
        <dbReference type="EMBL" id="XCN27932.1"/>
    </source>
</evidence>
<organism evidence="1">
    <name type="scientific">Serratia phage Kevin</name>
    <dbReference type="NCBI Taxonomy" id="3161161"/>
    <lineage>
        <taxon>Viruses</taxon>
        <taxon>Duplodnaviria</taxon>
        <taxon>Heunggongvirae</taxon>
        <taxon>Uroviricota</taxon>
        <taxon>Caudoviricetes</taxon>
        <taxon>Pantevenvirales</taxon>
        <taxon>Ackermannviridae</taxon>
        <taxon>Miltonvirus</taxon>
    </lineage>
</organism>
<protein>
    <submittedName>
        <fullName evidence="1">Uncharacterized protein</fullName>
    </submittedName>
</protein>
<sequence length="63" mass="7279">MGLFLTLVIAVVLVLALKWLVPILSETWDEQISATPLSSENRAAWLKAYRRRLVKNILYHLPF</sequence>
<reference evidence="1" key="1">
    <citation type="submission" date="2024-06" db="EMBL/GenBank/DDBJ databases">
        <authorList>
            <person name="Melgar S."/>
            <person name="Ryabinky S."/>
            <person name="Merugu K."/>
            <person name="Desisa B."/>
            <person name="Truong H."/>
            <person name="Jamal R."/>
            <person name="Sandhu A."/>
            <person name="Johnson A."/>
        </authorList>
    </citation>
    <scope>NUCLEOTIDE SEQUENCE</scope>
</reference>
<name>A0AAU8KX46_9CAUD</name>
<dbReference type="EMBL" id="PP869623">
    <property type="protein sequence ID" value="XCN27932.1"/>
    <property type="molecule type" value="Genomic_DNA"/>
</dbReference>